<evidence type="ECO:0000256" key="3">
    <source>
        <dbReference type="ARBA" id="ARBA00022857"/>
    </source>
</evidence>
<dbReference type="PhylomeDB" id="A7T0Q3"/>
<name>A7T0Q3_NEMVE</name>
<comment type="catalytic activity">
    <reaction evidence="6">
        <text>D-glucose 6-phosphate + NADP(+) = 6-phospho-D-glucono-1,5-lactone + NADPH + H(+)</text>
        <dbReference type="Rhea" id="RHEA:15841"/>
        <dbReference type="ChEBI" id="CHEBI:15378"/>
        <dbReference type="ChEBI" id="CHEBI:57783"/>
        <dbReference type="ChEBI" id="CHEBI:57955"/>
        <dbReference type="ChEBI" id="CHEBI:58349"/>
        <dbReference type="ChEBI" id="CHEBI:61548"/>
        <dbReference type="EC" id="1.1.1.49"/>
    </reaction>
    <physiologicalReaction direction="left-to-right" evidence="6">
        <dbReference type="Rhea" id="RHEA:15842"/>
    </physiologicalReaction>
</comment>
<evidence type="ECO:0000313" key="8">
    <source>
        <dbReference type="EMBL" id="EDO30472.1"/>
    </source>
</evidence>
<evidence type="ECO:0000313" key="9">
    <source>
        <dbReference type="Proteomes" id="UP000001593"/>
    </source>
</evidence>
<dbReference type="InterPro" id="IPR001282">
    <property type="entry name" value="G6P_DH"/>
</dbReference>
<proteinExistence type="predicted"/>
<protein>
    <recommendedName>
        <fullName evidence="2">glucose-6-phosphate dehydrogenase (NADP(+))</fullName>
        <ecNumber evidence="2">1.1.1.49</ecNumber>
    </recommendedName>
</protein>
<evidence type="ECO:0000256" key="4">
    <source>
        <dbReference type="ARBA" id="ARBA00023002"/>
    </source>
</evidence>
<dbReference type="EC" id="1.1.1.49" evidence="2"/>
<reference evidence="8 9" key="1">
    <citation type="journal article" date="2007" name="Science">
        <title>Sea anemone genome reveals ancestral eumetazoan gene repertoire and genomic organization.</title>
        <authorList>
            <person name="Putnam N.H."/>
            <person name="Srivastava M."/>
            <person name="Hellsten U."/>
            <person name="Dirks B."/>
            <person name="Chapman J."/>
            <person name="Salamov A."/>
            <person name="Terry A."/>
            <person name="Shapiro H."/>
            <person name="Lindquist E."/>
            <person name="Kapitonov V.V."/>
            <person name="Jurka J."/>
            <person name="Genikhovich G."/>
            <person name="Grigoriev I.V."/>
            <person name="Lucas S.M."/>
            <person name="Steele R.E."/>
            <person name="Finnerty J.R."/>
            <person name="Technau U."/>
            <person name="Martindale M.Q."/>
            <person name="Rokhsar D.S."/>
        </authorList>
    </citation>
    <scope>NUCLEOTIDE SEQUENCE [LARGE SCALE GENOMIC DNA]</scope>
    <source>
        <strain evidence="9">CH2 X CH6</strain>
    </source>
</reference>
<dbReference type="EMBL" id="DS470042">
    <property type="protein sequence ID" value="EDO30472.1"/>
    <property type="molecule type" value="Genomic_DNA"/>
</dbReference>
<dbReference type="SUPFAM" id="SSF55347">
    <property type="entry name" value="Glyceraldehyde-3-phosphate dehydrogenase-like, C-terminal domain"/>
    <property type="match status" value="1"/>
</dbReference>
<dbReference type="PANTHER" id="PTHR23429">
    <property type="entry name" value="GLUCOSE-6-PHOSPHATE 1-DEHYDROGENASE G6PD"/>
    <property type="match status" value="1"/>
</dbReference>
<accession>A7T0Q3</accession>
<organism evidence="8 9">
    <name type="scientific">Nematostella vectensis</name>
    <name type="common">Starlet sea anemone</name>
    <dbReference type="NCBI Taxonomy" id="45351"/>
    <lineage>
        <taxon>Eukaryota</taxon>
        <taxon>Metazoa</taxon>
        <taxon>Cnidaria</taxon>
        <taxon>Anthozoa</taxon>
        <taxon>Hexacorallia</taxon>
        <taxon>Actiniaria</taxon>
        <taxon>Edwardsiidae</taxon>
        <taxon>Nematostella</taxon>
    </lineage>
</organism>
<evidence type="ECO:0000256" key="5">
    <source>
        <dbReference type="ARBA" id="ARBA00023277"/>
    </source>
</evidence>
<dbReference type="STRING" id="45351.A7T0Q3"/>
<dbReference type="GO" id="GO:0004345">
    <property type="term" value="F:glucose-6-phosphate dehydrogenase activity"/>
    <property type="evidence" value="ECO:0007669"/>
    <property type="project" value="UniProtKB-EC"/>
</dbReference>
<dbReference type="Gene3D" id="3.30.360.10">
    <property type="entry name" value="Dihydrodipicolinate Reductase, domain 2"/>
    <property type="match status" value="1"/>
</dbReference>
<keyword evidence="3" id="KW-0521">NADP</keyword>
<dbReference type="InterPro" id="IPR022675">
    <property type="entry name" value="G6P_DH_C"/>
</dbReference>
<dbReference type="Proteomes" id="UP000001593">
    <property type="component" value="Unassembled WGS sequence"/>
</dbReference>
<feature type="domain" description="Glucose-6-phosphate dehydrogenase C-terminal" evidence="7">
    <location>
        <begin position="1"/>
        <end position="43"/>
    </location>
</feature>
<dbReference type="Pfam" id="PF02781">
    <property type="entry name" value="G6PD_C"/>
    <property type="match status" value="1"/>
</dbReference>
<gene>
    <name evidence="8" type="ORF">NEMVEDRAFT_v1g140663</name>
</gene>
<comment type="pathway">
    <text evidence="1">Carbohydrate degradation; pentose phosphate pathway.</text>
</comment>
<sequence>RFGNRIFGPVWNRDSIKSVTIGFKEPVGTYGRGGYFDEFGIIRYAVLCVFLYCTL</sequence>
<dbReference type="eggNOG" id="KOG0563">
    <property type="taxonomic scope" value="Eukaryota"/>
</dbReference>
<feature type="non-terminal residue" evidence="8">
    <location>
        <position position="1"/>
    </location>
</feature>
<keyword evidence="5" id="KW-0119">Carbohydrate metabolism</keyword>
<evidence type="ECO:0000259" key="7">
    <source>
        <dbReference type="Pfam" id="PF02781"/>
    </source>
</evidence>
<evidence type="ECO:0000256" key="2">
    <source>
        <dbReference type="ARBA" id="ARBA00013019"/>
    </source>
</evidence>
<keyword evidence="9" id="KW-1185">Reference proteome</keyword>
<dbReference type="GO" id="GO:0050661">
    <property type="term" value="F:NADP binding"/>
    <property type="evidence" value="ECO:0007669"/>
    <property type="project" value="InterPro"/>
</dbReference>
<keyword evidence="4" id="KW-0560">Oxidoreductase</keyword>
<evidence type="ECO:0000256" key="6">
    <source>
        <dbReference type="ARBA" id="ARBA00047696"/>
    </source>
</evidence>
<evidence type="ECO:0000256" key="1">
    <source>
        <dbReference type="ARBA" id="ARBA00004959"/>
    </source>
</evidence>
<dbReference type="PANTHER" id="PTHR23429:SF0">
    <property type="entry name" value="GLUCOSE-6-PHOSPHATE 1-DEHYDROGENASE"/>
    <property type="match status" value="1"/>
</dbReference>
<dbReference type="GO" id="GO:0006006">
    <property type="term" value="P:glucose metabolic process"/>
    <property type="evidence" value="ECO:0007669"/>
    <property type="project" value="InterPro"/>
</dbReference>
<dbReference type="InParanoid" id="A7T0Q3"/>
<dbReference type="AlphaFoldDB" id="A7T0Q3"/>
<dbReference type="HOGENOM" id="CLU_3038412_0_0_1"/>